<feature type="region of interest" description="Disordered" evidence="1">
    <location>
        <begin position="50"/>
        <end position="69"/>
    </location>
</feature>
<accession>A0A2K2BEG3</accession>
<keyword evidence="3" id="KW-1185">Reference proteome</keyword>
<organism evidence="2 3">
    <name type="scientific">Populus trichocarpa</name>
    <name type="common">Western balsam poplar</name>
    <name type="synonym">Populus balsamifera subsp. trichocarpa</name>
    <dbReference type="NCBI Taxonomy" id="3694"/>
    <lineage>
        <taxon>Eukaryota</taxon>
        <taxon>Viridiplantae</taxon>
        <taxon>Streptophyta</taxon>
        <taxon>Embryophyta</taxon>
        <taxon>Tracheophyta</taxon>
        <taxon>Spermatophyta</taxon>
        <taxon>Magnoliopsida</taxon>
        <taxon>eudicotyledons</taxon>
        <taxon>Gunneridae</taxon>
        <taxon>Pentapetalae</taxon>
        <taxon>rosids</taxon>
        <taxon>fabids</taxon>
        <taxon>Malpighiales</taxon>
        <taxon>Salicaceae</taxon>
        <taxon>Saliceae</taxon>
        <taxon>Populus</taxon>
    </lineage>
</organism>
<dbReference type="AlphaFoldDB" id="A0A2K2BEG3"/>
<feature type="compositionally biased region" description="Basic residues" evidence="1">
    <location>
        <begin position="60"/>
        <end position="69"/>
    </location>
</feature>
<evidence type="ECO:0000313" key="2">
    <source>
        <dbReference type="EMBL" id="PNT48159.1"/>
    </source>
</evidence>
<name>A0A2K2BEG3_POPTR</name>
<sequence length="69" mass="8081">MQNIQVICQSLPIGSQGWLYATTVGRVKLQSMVFKDYLADTERDVRNCSPYKKQAYKERKERKKNGIRN</sequence>
<gene>
    <name evidence="2" type="ORF">POPTR_002G063200</name>
</gene>
<evidence type="ECO:0000256" key="1">
    <source>
        <dbReference type="SAM" id="MobiDB-lite"/>
    </source>
</evidence>
<dbReference type="EMBL" id="CM009291">
    <property type="protein sequence ID" value="PNT48159.1"/>
    <property type="molecule type" value="Genomic_DNA"/>
</dbReference>
<proteinExistence type="predicted"/>
<reference evidence="2 3" key="1">
    <citation type="journal article" date="2006" name="Science">
        <title>The genome of black cottonwood, Populus trichocarpa (Torr. &amp; Gray).</title>
        <authorList>
            <person name="Tuskan G.A."/>
            <person name="Difazio S."/>
            <person name="Jansson S."/>
            <person name="Bohlmann J."/>
            <person name="Grigoriev I."/>
            <person name="Hellsten U."/>
            <person name="Putnam N."/>
            <person name="Ralph S."/>
            <person name="Rombauts S."/>
            <person name="Salamov A."/>
            <person name="Schein J."/>
            <person name="Sterck L."/>
            <person name="Aerts A."/>
            <person name="Bhalerao R.R."/>
            <person name="Bhalerao R.P."/>
            <person name="Blaudez D."/>
            <person name="Boerjan W."/>
            <person name="Brun A."/>
            <person name="Brunner A."/>
            <person name="Busov V."/>
            <person name="Campbell M."/>
            <person name="Carlson J."/>
            <person name="Chalot M."/>
            <person name="Chapman J."/>
            <person name="Chen G.L."/>
            <person name="Cooper D."/>
            <person name="Coutinho P.M."/>
            <person name="Couturier J."/>
            <person name="Covert S."/>
            <person name="Cronk Q."/>
            <person name="Cunningham R."/>
            <person name="Davis J."/>
            <person name="Degroeve S."/>
            <person name="Dejardin A."/>
            <person name="Depamphilis C."/>
            <person name="Detter J."/>
            <person name="Dirks B."/>
            <person name="Dubchak I."/>
            <person name="Duplessis S."/>
            <person name="Ehlting J."/>
            <person name="Ellis B."/>
            <person name="Gendler K."/>
            <person name="Goodstein D."/>
            <person name="Gribskov M."/>
            <person name="Grimwood J."/>
            <person name="Groover A."/>
            <person name="Gunter L."/>
            <person name="Hamberger B."/>
            <person name="Heinze B."/>
            <person name="Helariutta Y."/>
            <person name="Henrissat B."/>
            <person name="Holligan D."/>
            <person name="Holt R."/>
            <person name="Huang W."/>
            <person name="Islam-Faridi N."/>
            <person name="Jones S."/>
            <person name="Jones-Rhoades M."/>
            <person name="Jorgensen R."/>
            <person name="Joshi C."/>
            <person name="Kangasjarvi J."/>
            <person name="Karlsson J."/>
            <person name="Kelleher C."/>
            <person name="Kirkpatrick R."/>
            <person name="Kirst M."/>
            <person name="Kohler A."/>
            <person name="Kalluri U."/>
            <person name="Larimer F."/>
            <person name="Leebens-Mack J."/>
            <person name="Leple J.C."/>
            <person name="Locascio P."/>
            <person name="Lou Y."/>
            <person name="Lucas S."/>
            <person name="Martin F."/>
            <person name="Montanini B."/>
            <person name="Napoli C."/>
            <person name="Nelson D.R."/>
            <person name="Nelson C."/>
            <person name="Nieminen K."/>
            <person name="Nilsson O."/>
            <person name="Pereda V."/>
            <person name="Peter G."/>
            <person name="Philippe R."/>
            <person name="Pilate G."/>
            <person name="Poliakov A."/>
            <person name="Razumovskaya J."/>
            <person name="Richardson P."/>
            <person name="Rinaldi C."/>
            <person name="Ritland K."/>
            <person name="Rouze P."/>
            <person name="Ryaboy D."/>
            <person name="Schmutz J."/>
            <person name="Schrader J."/>
            <person name="Segerman B."/>
            <person name="Shin H."/>
            <person name="Siddiqui A."/>
            <person name="Sterky F."/>
            <person name="Terry A."/>
            <person name="Tsai C.J."/>
            <person name="Uberbacher E."/>
            <person name="Unneberg P."/>
            <person name="Vahala J."/>
            <person name="Wall K."/>
            <person name="Wessler S."/>
            <person name="Yang G."/>
            <person name="Yin T."/>
            <person name="Douglas C."/>
            <person name="Marra M."/>
            <person name="Sandberg G."/>
            <person name="Van de Peer Y."/>
            <person name="Rokhsar D."/>
        </authorList>
    </citation>
    <scope>NUCLEOTIDE SEQUENCE [LARGE SCALE GENOMIC DNA]</scope>
    <source>
        <strain evidence="3">cv. Nisqually</strain>
    </source>
</reference>
<dbReference type="InParanoid" id="A0A2K2BEG3"/>
<evidence type="ECO:0000313" key="3">
    <source>
        <dbReference type="Proteomes" id="UP000006729"/>
    </source>
</evidence>
<protein>
    <submittedName>
        <fullName evidence="2">Uncharacterized protein</fullName>
    </submittedName>
</protein>
<dbReference type="Proteomes" id="UP000006729">
    <property type="component" value="Chromosome 2"/>
</dbReference>